<evidence type="ECO:0000313" key="1">
    <source>
        <dbReference type="EMBL" id="QDU27780.1"/>
    </source>
</evidence>
<dbReference type="EMBL" id="CP036274">
    <property type="protein sequence ID" value="QDU27780.1"/>
    <property type="molecule type" value="Genomic_DNA"/>
</dbReference>
<reference evidence="1 2" key="1">
    <citation type="submission" date="2019-02" db="EMBL/GenBank/DDBJ databases">
        <title>Deep-cultivation of Planctomycetes and their phenomic and genomic characterization uncovers novel biology.</title>
        <authorList>
            <person name="Wiegand S."/>
            <person name="Jogler M."/>
            <person name="Boedeker C."/>
            <person name="Pinto D."/>
            <person name="Vollmers J."/>
            <person name="Rivas-Marin E."/>
            <person name="Kohn T."/>
            <person name="Peeters S.H."/>
            <person name="Heuer A."/>
            <person name="Rast P."/>
            <person name="Oberbeckmann S."/>
            <person name="Bunk B."/>
            <person name="Jeske O."/>
            <person name="Meyerdierks A."/>
            <person name="Storesund J.E."/>
            <person name="Kallscheuer N."/>
            <person name="Luecker S."/>
            <person name="Lage O.M."/>
            <person name="Pohl T."/>
            <person name="Merkel B.J."/>
            <person name="Hornburger P."/>
            <person name="Mueller R.-W."/>
            <person name="Bruemmer F."/>
            <person name="Labrenz M."/>
            <person name="Spormann A.M."/>
            <person name="Op den Camp H."/>
            <person name="Overmann J."/>
            <person name="Amann R."/>
            <person name="Jetten M.S.M."/>
            <person name="Mascher T."/>
            <person name="Medema M.H."/>
            <person name="Devos D.P."/>
            <person name="Kaster A.-K."/>
            <person name="Ovreas L."/>
            <person name="Rohde M."/>
            <person name="Galperin M.Y."/>
            <person name="Jogler C."/>
        </authorList>
    </citation>
    <scope>NUCLEOTIDE SEQUENCE [LARGE SCALE GENOMIC DNA]</scope>
    <source>
        <strain evidence="1 2">ETA_A8</strain>
    </source>
</reference>
<organism evidence="1 2">
    <name type="scientific">Anatilimnocola aggregata</name>
    <dbReference type="NCBI Taxonomy" id="2528021"/>
    <lineage>
        <taxon>Bacteria</taxon>
        <taxon>Pseudomonadati</taxon>
        <taxon>Planctomycetota</taxon>
        <taxon>Planctomycetia</taxon>
        <taxon>Pirellulales</taxon>
        <taxon>Pirellulaceae</taxon>
        <taxon>Anatilimnocola</taxon>
    </lineage>
</organism>
<gene>
    <name evidence="1" type="ORF">ETAA8_28710</name>
</gene>
<keyword evidence="2" id="KW-1185">Reference proteome</keyword>
<dbReference type="AlphaFoldDB" id="A0A517YC10"/>
<evidence type="ECO:0000313" key="2">
    <source>
        <dbReference type="Proteomes" id="UP000315017"/>
    </source>
</evidence>
<dbReference type="RefSeq" id="WP_202921822.1">
    <property type="nucleotide sequence ID" value="NZ_CP036274.1"/>
</dbReference>
<protein>
    <submittedName>
        <fullName evidence="1">Uncharacterized protein</fullName>
    </submittedName>
</protein>
<sequence>MNSVMYFLPFANSAAQLGTAAIQQLTESAVNTGSAFAELLAGDNESEDEKKIEQGLKGADSSDGVIALVDQIQSGLQAKLQSMGLQLDGELTLSIDADGKVSVAGDSDSAAVLEQIINSDPKLQAQMGALKRACEAAGKSDQADTKLKYFAGQLHLETPEPSVAEELAADELAAAA</sequence>
<proteinExistence type="predicted"/>
<dbReference type="KEGG" id="aagg:ETAA8_28710"/>
<accession>A0A517YC10</accession>
<dbReference type="Proteomes" id="UP000315017">
    <property type="component" value="Chromosome"/>
</dbReference>
<name>A0A517YC10_9BACT</name>